<dbReference type="AlphaFoldDB" id="A0A840C5P9"/>
<dbReference type="Pfam" id="PF07310">
    <property type="entry name" value="PAS_5"/>
    <property type="match status" value="1"/>
</dbReference>
<dbReference type="EMBL" id="JACIEN010000003">
    <property type="protein sequence ID" value="MBB4017727.1"/>
    <property type="molecule type" value="Genomic_DNA"/>
</dbReference>
<dbReference type="Proteomes" id="UP000577362">
    <property type="component" value="Unassembled WGS sequence"/>
</dbReference>
<evidence type="ECO:0000313" key="1">
    <source>
        <dbReference type="EMBL" id="MBB4017727.1"/>
    </source>
</evidence>
<keyword evidence="2" id="KW-1185">Reference proteome</keyword>
<reference evidence="1 2" key="1">
    <citation type="submission" date="2020-08" db="EMBL/GenBank/DDBJ databases">
        <title>Genomic Encyclopedia of Type Strains, Phase IV (KMG-IV): sequencing the most valuable type-strain genomes for metagenomic binning, comparative biology and taxonomic classification.</title>
        <authorList>
            <person name="Goeker M."/>
        </authorList>
    </citation>
    <scope>NUCLEOTIDE SEQUENCE [LARGE SCALE GENOMIC DNA]</scope>
    <source>
        <strain evidence="1 2">DSM 103737</strain>
    </source>
</reference>
<name>A0A840C5P9_9HYPH</name>
<proteinExistence type="predicted"/>
<dbReference type="RefSeq" id="WP_026015320.1">
    <property type="nucleotide sequence ID" value="NZ_JACIEN010000003.1"/>
</dbReference>
<dbReference type="InterPro" id="IPR009922">
    <property type="entry name" value="DUF1457"/>
</dbReference>
<evidence type="ECO:0008006" key="3">
    <source>
        <dbReference type="Google" id="ProtNLM"/>
    </source>
</evidence>
<accession>A0A840C5P9</accession>
<gene>
    <name evidence="1" type="ORF">GGR16_002761</name>
</gene>
<protein>
    <recommendedName>
        <fullName evidence="3">PAS domain-containing protein</fullName>
    </recommendedName>
</protein>
<comment type="caution">
    <text evidence="1">The sequence shown here is derived from an EMBL/GenBank/DDBJ whole genome shotgun (WGS) entry which is preliminary data.</text>
</comment>
<sequence length="196" mass="21162">MKHVTSRALYDYWNRLRGERAAPERGEIAPGEIRHILGDTFILDIDGGEPRFRLAGTRLCTLVGGDLKGRAFASLWQEASRRESARAVALVLDNQAGVVAGAEARPEILAATAPAAEQIDLELMLLPLRCRGKTHARMLGALSPAAPPDWLGLAPLSPLTFTSARVLWPEGADRPATAGALQDRRGHLMVFRGGRG</sequence>
<evidence type="ECO:0000313" key="2">
    <source>
        <dbReference type="Proteomes" id="UP000577362"/>
    </source>
</evidence>
<dbReference type="PIRSF" id="PIRSF031878">
    <property type="entry name" value="UCP031878"/>
    <property type="match status" value="1"/>
</dbReference>
<organism evidence="1 2">
    <name type="scientific">Chelatococcus caeni</name>
    <dbReference type="NCBI Taxonomy" id="1348468"/>
    <lineage>
        <taxon>Bacteria</taxon>
        <taxon>Pseudomonadati</taxon>
        <taxon>Pseudomonadota</taxon>
        <taxon>Alphaproteobacteria</taxon>
        <taxon>Hyphomicrobiales</taxon>
        <taxon>Chelatococcaceae</taxon>
        <taxon>Chelatococcus</taxon>
    </lineage>
</organism>